<evidence type="ECO:0000313" key="2">
    <source>
        <dbReference type="Proteomes" id="UP001632037"/>
    </source>
</evidence>
<reference evidence="1 2" key="1">
    <citation type="submission" date="2024-09" db="EMBL/GenBank/DDBJ databases">
        <title>Genome sequencing and assembly of Phytophthora oleae, isolate VK10A, causative agent of rot of olive drupes.</title>
        <authorList>
            <person name="Conti Taguali S."/>
            <person name="Riolo M."/>
            <person name="La Spada F."/>
            <person name="Cacciola S.O."/>
            <person name="Dionisio G."/>
        </authorList>
    </citation>
    <scope>NUCLEOTIDE SEQUENCE [LARGE SCALE GENOMIC DNA]</scope>
    <source>
        <strain evidence="1 2">VK10A</strain>
    </source>
</reference>
<evidence type="ECO:0000313" key="1">
    <source>
        <dbReference type="EMBL" id="KAL3660770.1"/>
    </source>
</evidence>
<name>A0ABD3F419_9STRA</name>
<evidence type="ECO:0008006" key="3">
    <source>
        <dbReference type="Google" id="ProtNLM"/>
    </source>
</evidence>
<gene>
    <name evidence="1" type="ORF">V7S43_014173</name>
</gene>
<proteinExistence type="predicted"/>
<organism evidence="1 2">
    <name type="scientific">Phytophthora oleae</name>
    <dbReference type="NCBI Taxonomy" id="2107226"/>
    <lineage>
        <taxon>Eukaryota</taxon>
        <taxon>Sar</taxon>
        <taxon>Stramenopiles</taxon>
        <taxon>Oomycota</taxon>
        <taxon>Peronosporomycetes</taxon>
        <taxon>Peronosporales</taxon>
        <taxon>Peronosporaceae</taxon>
        <taxon>Phytophthora</taxon>
    </lineage>
</organism>
<dbReference type="Proteomes" id="UP001632037">
    <property type="component" value="Unassembled WGS sequence"/>
</dbReference>
<keyword evidence="2" id="KW-1185">Reference proteome</keyword>
<comment type="caution">
    <text evidence="1">The sequence shown here is derived from an EMBL/GenBank/DDBJ whole genome shotgun (WGS) entry which is preliminary data.</text>
</comment>
<dbReference type="AlphaFoldDB" id="A0ABD3F419"/>
<accession>A0ABD3F419</accession>
<dbReference type="EMBL" id="JBIMZQ010000039">
    <property type="protein sequence ID" value="KAL3660770.1"/>
    <property type="molecule type" value="Genomic_DNA"/>
</dbReference>
<sequence length="177" mass="19803">MTQFIRHAHIYGTENFFTTIAARKGVDRLNEFVRVINVALVFKNRQVLLVSECEADHILELLWSTPTCSFGFVNLPFACESLDRFGVDAKIRDGRLALGSGLDRKLPLLSTVACHVYNGKTTVAKHQDGVVKPALREFLRPLAQRETTLSSTNGRARSCMNSAAEWTWKPFVGFCLA</sequence>
<protein>
    <recommendedName>
        <fullName evidence="3">Alkyl hydroperoxide reductase subunit C/ Thiol specific antioxidant domain-containing protein</fullName>
    </recommendedName>
</protein>